<evidence type="ECO:0000256" key="3">
    <source>
        <dbReference type="ARBA" id="ARBA00011950"/>
    </source>
</evidence>
<evidence type="ECO:0000313" key="14">
    <source>
        <dbReference type="Proteomes" id="UP000321129"/>
    </source>
</evidence>
<sequence>MTVILTCRLAESSFDPWEELRQFAQAAQGAGAISSFTGTARPLSSNGEPVDAMFLDHHPRMTLSSMREIVDAAARFGCDYRLVIHRCGVVLPGEPIVLVAAASAHRRAAIEAVEYMIDRLKTDAVFWKREDRPSGSAWIEPRAEDHAAHARWEQ</sequence>
<accession>A0A5C6U5N3</accession>
<evidence type="ECO:0000256" key="1">
    <source>
        <dbReference type="ARBA" id="ARBA00005046"/>
    </source>
</evidence>
<gene>
    <name evidence="13" type="ORF">FSZ31_10410</name>
</gene>
<dbReference type="SUPFAM" id="SSF54690">
    <property type="entry name" value="Molybdopterin synthase subunit MoaE"/>
    <property type="match status" value="1"/>
</dbReference>
<dbReference type="EC" id="2.8.1.12" evidence="3"/>
<evidence type="ECO:0000256" key="12">
    <source>
        <dbReference type="ARBA" id="ARBA00049878"/>
    </source>
</evidence>
<dbReference type="GO" id="GO:0030366">
    <property type="term" value="F:molybdopterin synthase activity"/>
    <property type="evidence" value="ECO:0007669"/>
    <property type="project" value="UniProtKB-EC"/>
</dbReference>
<dbReference type="Proteomes" id="UP000321129">
    <property type="component" value="Unassembled WGS sequence"/>
</dbReference>
<comment type="function">
    <text evidence="6">Converts molybdopterin precursor Z into molybdopterin. This requires the incorporation of two sulfur atoms into precursor Z to generate a dithiolene group. The sulfur is provided by MoaD.</text>
</comment>
<dbReference type="EMBL" id="VOPY01000003">
    <property type="protein sequence ID" value="TXC68112.1"/>
    <property type="molecule type" value="Genomic_DNA"/>
</dbReference>
<proteinExistence type="inferred from homology"/>
<dbReference type="GO" id="GO:0006777">
    <property type="term" value="P:Mo-molybdopterin cofactor biosynthetic process"/>
    <property type="evidence" value="ECO:0007669"/>
    <property type="project" value="UniProtKB-KW"/>
</dbReference>
<keyword evidence="5" id="KW-0501">Molybdenum cofactor biosynthesis</keyword>
<evidence type="ECO:0000256" key="4">
    <source>
        <dbReference type="ARBA" id="ARBA00013858"/>
    </source>
</evidence>
<comment type="pathway">
    <text evidence="1">Cofactor biosynthesis; molybdopterin biosynthesis.</text>
</comment>
<comment type="catalytic activity">
    <reaction evidence="12">
        <text>2 [molybdopterin-synthase sulfur-carrier protein]-C-terminal-Gly-aminoethanethioate + cyclic pyranopterin phosphate + H2O = molybdopterin + 2 [molybdopterin-synthase sulfur-carrier protein]-C-terminal Gly-Gly + 2 H(+)</text>
        <dbReference type="Rhea" id="RHEA:26333"/>
        <dbReference type="Rhea" id="RHEA-COMP:12202"/>
        <dbReference type="Rhea" id="RHEA-COMP:19907"/>
        <dbReference type="ChEBI" id="CHEBI:15377"/>
        <dbReference type="ChEBI" id="CHEBI:15378"/>
        <dbReference type="ChEBI" id="CHEBI:58698"/>
        <dbReference type="ChEBI" id="CHEBI:59648"/>
        <dbReference type="ChEBI" id="CHEBI:90778"/>
        <dbReference type="ChEBI" id="CHEBI:232372"/>
        <dbReference type="EC" id="2.8.1.12"/>
    </reaction>
</comment>
<name>A0A5C6U5N3_9SPHN</name>
<dbReference type="Pfam" id="PF02391">
    <property type="entry name" value="MoaE"/>
    <property type="match status" value="1"/>
</dbReference>
<evidence type="ECO:0000256" key="8">
    <source>
        <dbReference type="ARBA" id="ARBA00029745"/>
    </source>
</evidence>
<evidence type="ECO:0000256" key="7">
    <source>
        <dbReference type="ARBA" id="ARBA00026066"/>
    </source>
</evidence>
<dbReference type="PANTHER" id="PTHR23404">
    <property type="entry name" value="MOLYBDOPTERIN SYNTHASE RELATED"/>
    <property type="match status" value="1"/>
</dbReference>
<dbReference type="InterPro" id="IPR036563">
    <property type="entry name" value="MoaE_sf"/>
</dbReference>
<dbReference type="UniPathway" id="UPA00344"/>
<evidence type="ECO:0000256" key="11">
    <source>
        <dbReference type="ARBA" id="ARBA00032474"/>
    </source>
</evidence>
<dbReference type="AlphaFoldDB" id="A0A5C6U5N3"/>
<evidence type="ECO:0000256" key="2">
    <source>
        <dbReference type="ARBA" id="ARBA00005426"/>
    </source>
</evidence>
<evidence type="ECO:0000256" key="5">
    <source>
        <dbReference type="ARBA" id="ARBA00023150"/>
    </source>
</evidence>
<organism evidence="13 14">
    <name type="scientific">Flavisphingopyxis soli</name>
    <dbReference type="NCBI Taxonomy" id="2601267"/>
    <lineage>
        <taxon>Bacteria</taxon>
        <taxon>Pseudomonadati</taxon>
        <taxon>Pseudomonadota</taxon>
        <taxon>Alphaproteobacteria</taxon>
        <taxon>Sphingomonadales</taxon>
        <taxon>Sphingopyxidaceae</taxon>
        <taxon>Flavisphingopyxis</taxon>
    </lineage>
</organism>
<dbReference type="InterPro" id="IPR003448">
    <property type="entry name" value="Mopterin_biosynth_MoaE"/>
</dbReference>
<evidence type="ECO:0000256" key="6">
    <source>
        <dbReference type="ARBA" id="ARBA00025448"/>
    </source>
</evidence>
<evidence type="ECO:0000256" key="9">
    <source>
        <dbReference type="ARBA" id="ARBA00030407"/>
    </source>
</evidence>
<dbReference type="OrthoDB" id="9803224at2"/>
<reference evidence="13 14" key="1">
    <citation type="submission" date="2019-08" db="EMBL/GenBank/DDBJ databases">
        <title>Sphingorhabdus soil sp. nov., isolated from arctic soil.</title>
        <authorList>
            <person name="Liu Y."/>
        </authorList>
    </citation>
    <scope>NUCLEOTIDE SEQUENCE [LARGE SCALE GENOMIC DNA]</scope>
    <source>
        <strain evidence="13 14">D-2Q-5-6</strain>
    </source>
</reference>
<evidence type="ECO:0000313" key="13">
    <source>
        <dbReference type="EMBL" id="TXC68112.1"/>
    </source>
</evidence>
<protein>
    <recommendedName>
        <fullName evidence="4">Molybdopterin synthase catalytic subunit</fullName>
        <ecNumber evidence="3">2.8.1.12</ecNumber>
    </recommendedName>
    <alternativeName>
        <fullName evidence="10">MPT synthase subunit 2</fullName>
    </alternativeName>
    <alternativeName>
        <fullName evidence="8">Molybdenum cofactor biosynthesis protein E</fullName>
    </alternativeName>
    <alternativeName>
        <fullName evidence="9">Molybdopterin-converting factor large subunit</fullName>
    </alternativeName>
    <alternativeName>
        <fullName evidence="11">Molybdopterin-converting factor subunit 2</fullName>
    </alternativeName>
</protein>
<comment type="subunit">
    <text evidence="7">Heterotetramer of 2 MoaD subunits and 2 MoaE subunits. Also stable as homodimer. The enzyme changes between these two forms during catalysis.</text>
</comment>
<dbReference type="CDD" id="cd00756">
    <property type="entry name" value="MoaE"/>
    <property type="match status" value="1"/>
</dbReference>
<keyword evidence="14" id="KW-1185">Reference proteome</keyword>
<dbReference type="Gene3D" id="3.90.1170.40">
    <property type="entry name" value="Molybdopterin biosynthesis MoaE subunit"/>
    <property type="match status" value="1"/>
</dbReference>
<evidence type="ECO:0000256" key="10">
    <source>
        <dbReference type="ARBA" id="ARBA00030781"/>
    </source>
</evidence>
<comment type="caution">
    <text evidence="13">The sequence shown here is derived from an EMBL/GenBank/DDBJ whole genome shotgun (WGS) entry which is preliminary data.</text>
</comment>
<comment type="similarity">
    <text evidence="2">Belongs to the MoaE family.</text>
</comment>